<gene>
    <name evidence="3" type="primary">LOC116291075</name>
</gene>
<dbReference type="GeneID" id="116291075"/>
<dbReference type="Proteomes" id="UP000515163">
    <property type="component" value="Unplaced"/>
</dbReference>
<evidence type="ECO:0000313" key="3">
    <source>
        <dbReference type="RefSeq" id="XP_031554054.1"/>
    </source>
</evidence>
<keyword evidence="2" id="KW-1185">Reference proteome</keyword>
<proteinExistence type="predicted"/>
<evidence type="ECO:0000256" key="1">
    <source>
        <dbReference type="SAM" id="MobiDB-lite"/>
    </source>
</evidence>
<evidence type="ECO:0000313" key="2">
    <source>
        <dbReference type="Proteomes" id="UP000515163"/>
    </source>
</evidence>
<organism evidence="2 3">
    <name type="scientific">Actinia tenebrosa</name>
    <name type="common">Australian red waratah sea anemone</name>
    <dbReference type="NCBI Taxonomy" id="6105"/>
    <lineage>
        <taxon>Eukaryota</taxon>
        <taxon>Metazoa</taxon>
        <taxon>Cnidaria</taxon>
        <taxon>Anthozoa</taxon>
        <taxon>Hexacorallia</taxon>
        <taxon>Actiniaria</taxon>
        <taxon>Actiniidae</taxon>
        <taxon>Actinia</taxon>
    </lineage>
</organism>
<sequence>MADEISLPDHYVNLLERVIEENKSLREEARANAVLQQKVLEELNQNKASSSDSGKRPRSSKRASTKLIVPLLCRQDFRKTYKTLLKGESFKGFNMDESFLSFGSSENQEITM</sequence>
<feature type="region of interest" description="Disordered" evidence="1">
    <location>
        <begin position="42"/>
        <end position="63"/>
    </location>
</feature>
<dbReference type="RefSeq" id="XP_031554054.1">
    <property type="nucleotide sequence ID" value="XM_031698194.1"/>
</dbReference>
<dbReference type="KEGG" id="aten:116291075"/>
<accession>A0A6P8HC96</accession>
<name>A0A6P8HC96_ACTTE</name>
<dbReference type="AlphaFoldDB" id="A0A6P8HC96"/>
<protein>
    <submittedName>
        <fullName evidence="3">Uncharacterized protein LOC116291075</fullName>
    </submittedName>
</protein>
<dbReference type="InParanoid" id="A0A6P8HC96"/>
<reference evidence="3" key="1">
    <citation type="submission" date="2025-08" db="UniProtKB">
        <authorList>
            <consortium name="RefSeq"/>
        </authorList>
    </citation>
    <scope>IDENTIFICATION</scope>
    <source>
        <tissue evidence="3">Tentacle</tissue>
    </source>
</reference>